<keyword evidence="3" id="KW-1185">Reference proteome</keyword>
<evidence type="ECO:0000313" key="2">
    <source>
        <dbReference type="EMBL" id="GAA3565322.1"/>
    </source>
</evidence>
<evidence type="ECO:0000256" key="1">
    <source>
        <dbReference type="SAM" id="SignalP"/>
    </source>
</evidence>
<feature type="signal peptide" evidence="1">
    <location>
        <begin position="1"/>
        <end position="30"/>
    </location>
</feature>
<organism evidence="2 3">
    <name type="scientific">Kribbella ginsengisoli</name>
    <dbReference type="NCBI Taxonomy" id="363865"/>
    <lineage>
        <taxon>Bacteria</taxon>
        <taxon>Bacillati</taxon>
        <taxon>Actinomycetota</taxon>
        <taxon>Actinomycetes</taxon>
        <taxon>Propionibacteriales</taxon>
        <taxon>Kribbellaceae</taxon>
        <taxon>Kribbella</taxon>
    </lineage>
</organism>
<protein>
    <recommendedName>
        <fullName evidence="4">Tachylectin</fullName>
    </recommendedName>
</protein>
<gene>
    <name evidence="2" type="ORF">GCM10022235_37410</name>
</gene>
<reference evidence="3" key="1">
    <citation type="journal article" date="2019" name="Int. J. Syst. Evol. Microbiol.">
        <title>The Global Catalogue of Microorganisms (GCM) 10K type strain sequencing project: providing services to taxonomists for standard genome sequencing and annotation.</title>
        <authorList>
            <consortium name="The Broad Institute Genomics Platform"/>
            <consortium name="The Broad Institute Genome Sequencing Center for Infectious Disease"/>
            <person name="Wu L."/>
            <person name="Ma J."/>
        </authorList>
    </citation>
    <scope>NUCLEOTIDE SEQUENCE [LARGE SCALE GENOMIC DNA]</scope>
    <source>
        <strain evidence="3">JCM 16928</strain>
    </source>
</reference>
<evidence type="ECO:0008006" key="4">
    <source>
        <dbReference type="Google" id="ProtNLM"/>
    </source>
</evidence>
<dbReference type="Proteomes" id="UP001501222">
    <property type="component" value="Unassembled WGS sequence"/>
</dbReference>
<accession>A0ABP6XIR2</accession>
<evidence type="ECO:0000313" key="3">
    <source>
        <dbReference type="Proteomes" id="UP001501222"/>
    </source>
</evidence>
<dbReference type="EMBL" id="BAABAA010000004">
    <property type="protein sequence ID" value="GAA3565322.1"/>
    <property type="molecule type" value="Genomic_DNA"/>
</dbReference>
<name>A0ABP6XIR2_9ACTN</name>
<sequence length="307" mass="32263">MWIRRTLQGVAALAGLTMLGAALVPATAHAQSAATVCGLGLSTVTAGGDHKEFSVKATKPPTAGAPIVGPAGLYPDGKARLASSVGYEPVVPAGLQVGGHLVLGSDMYYSSYWTDGAGDVVPGTVNLTKVGGGWGVDYVYFEQSHYTEGFNYSRSAYYALRDSGQLIRWTGGWHNRQTTTTLPAGIKTMTLISQTRTYDSFLTTTAAGGLYTVRVPTTSPLKPVVKLVRGSTWQGFETLVSEKCGSQGTLLLGIDKDTKTGYLYAVGHAKGTATVIQGLGKVTGTFSDAFYSRQFLDTPEAGNLNGE</sequence>
<keyword evidence="1" id="KW-0732">Signal</keyword>
<feature type="chain" id="PRO_5046650498" description="Tachylectin" evidence="1">
    <location>
        <begin position="31"/>
        <end position="307"/>
    </location>
</feature>
<comment type="caution">
    <text evidence="2">The sequence shown here is derived from an EMBL/GenBank/DDBJ whole genome shotgun (WGS) entry which is preliminary data.</text>
</comment>
<proteinExistence type="predicted"/>
<dbReference type="RefSeq" id="WP_344842085.1">
    <property type="nucleotide sequence ID" value="NZ_BAABAA010000004.1"/>
</dbReference>